<evidence type="ECO:0000256" key="6">
    <source>
        <dbReference type="ARBA" id="ARBA00022825"/>
    </source>
</evidence>
<keyword evidence="15" id="KW-1185">Reference proteome</keyword>
<dbReference type="Gene3D" id="2.40.10.10">
    <property type="entry name" value="Trypsin-like serine proteases"/>
    <property type="match status" value="2"/>
</dbReference>
<dbReference type="InterPro" id="IPR022700">
    <property type="entry name" value="CLIP"/>
</dbReference>
<dbReference type="PRINTS" id="PR00722">
    <property type="entry name" value="CHYMOTRYPSIN"/>
</dbReference>
<evidence type="ECO:0000256" key="10">
    <source>
        <dbReference type="RuleBase" id="RU363034"/>
    </source>
</evidence>
<dbReference type="GO" id="GO:0005576">
    <property type="term" value="C:extracellular region"/>
    <property type="evidence" value="ECO:0007669"/>
    <property type="project" value="UniProtKB-SubCell"/>
</dbReference>
<dbReference type="PANTHER" id="PTHR24256">
    <property type="entry name" value="TRYPTASE-RELATED"/>
    <property type="match status" value="1"/>
</dbReference>
<feature type="domain" description="Peptidase S1" evidence="12">
    <location>
        <begin position="166"/>
        <end position="424"/>
    </location>
</feature>
<dbReference type="InterPro" id="IPR033116">
    <property type="entry name" value="TRYPSIN_SER"/>
</dbReference>
<feature type="signal peptide" evidence="11">
    <location>
        <begin position="1"/>
        <end position="18"/>
    </location>
</feature>
<evidence type="ECO:0000256" key="3">
    <source>
        <dbReference type="ARBA" id="ARBA00022670"/>
    </source>
</evidence>
<keyword evidence="3 10" id="KW-0645">Protease</keyword>
<protein>
    <recommendedName>
        <fullName evidence="11">CLIP domain-containing serine protease</fullName>
        <ecNumber evidence="10">3.4.21.-</ecNumber>
    </recommendedName>
</protein>
<comment type="subcellular location">
    <subcellularLocation>
        <location evidence="1 11">Secreted</location>
    </subcellularLocation>
</comment>
<evidence type="ECO:0000256" key="9">
    <source>
        <dbReference type="ARBA" id="ARBA00024195"/>
    </source>
</evidence>
<keyword evidence="8" id="KW-1015">Disulfide bond</keyword>
<accession>A0A8K0D2X1</accession>
<dbReference type="OrthoDB" id="8114044at2759"/>
<name>A0A8K0D2X1_IGNLU</name>
<evidence type="ECO:0000313" key="15">
    <source>
        <dbReference type="Proteomes" id="UP000801492"/>
    </source>
</evidence>
<comment type="caution">
    <text evidence="14">The sequence shown here is derived from an EMBL/GenBank/DDBJ whole genome shotgun (WGS) entry which is preliminary data.</text>
</comment>
<dbReference type="Pfam" id="PF00089">
    <property type="entry name" value="Trypsin"/>
    <property type="match status" value="1"/>
</dbReference>
<evidence type="ECO:0000256" key="2">
    <source>
        <dbReference type="ARBA" id="ARBA00022525"/>
    </source>
</evidence>
<dbReference type="GO" id="GO:0004252">
    <property type="term" value="F:serine-type endopeptidase activity"/>
    <property type="evidence" value="ECO:0007669"/>
    <property type="project" value="UniProtKB-UniRule"/>
</dbReference>
<evidence type="ECO:0000259" key="12">
    <source>
        <dbReference type="PROSITE" id="PS50240"/>
    </source>
</evidence>
<dbReference type="SMART" id="SM00020">
    <property type="entry name" value="Tryp_SPc"/>
    <property type="match status" value="1"/>
</dbReference>
<evidence type="ECO:0000256" key="7">
    <source>
        <dbReference type="ARBA" id="ARBA00023145"/>
    </source>
</evidence>
<dbReference type="AlphaFoldDB" id="A0A8K0D2X1"/>
<evidence type="ECO:0000259" key="13">
    <source>
        <dbReference type="PROSITE" id="PS51888"/>
    </source>
</evidence>
<dbReference type="InterPro" id="IPR038565">
    <property type="entry name" value="CLIP_sf"/>
</dbReference>
<dbReference type="Gene3D" id="3.30.1640.30">
    <property type="match status" value="2"/>
</dbReference>
<reference evidence="14" key="1">
    <citation type="submission" date="2019-08" db="EMBL/GenBank/DDBJ databases">
        <title>The genome of the North American firefly Photinus pyralis.</title>
        <authorList>
            <consortium name="Photinus pyralis genome working group"/>
            <person name="Fallon T.R."/>
            <person name="Sander Lower S.E."/>
            <person name="Weng J.-K."/>
        </authorList>
    </citation>
    <scope>NUCLEOTIDE SEQUENCE</scope>
    <source>
        <strain evidence="14">TRF0915ILg1</strain>
        <tissue evidence="14">Whole body</tissue>
    </source>
</reference>
<evidence type="ECO:0000256" key="8">
    <source>
        <dbReference type="ARBA" id="ARBA00023157"/>
    </source>
</evidence>
<dbReference type="CDD" id="cd00190">
    <property type="entry name" value="Tryp_SPc"/>
    <property type="match status" value="1"/>
</dbReference>
<dbReference type="GO" id="GO:0006508">
    <property type="term" value="P:proteolysis"/>
    <property type="evidence" value="ECO:0007669"/>
    <property type="project" value="UniProtKB-KW"/>
</dbReference>
<keyword evidence="7" id="KW-0865">Zymogen</keyword>
<keyword evidence="2 11" id="KW-0964">Secreted</keyword>
<dbReference type="Proteomes" id="UP000801492">
    <property type="component" value="Unassembled WGS sequence"/>
</dbReference>
<dbReference type="SUPFAM" id="SSF50494">
    <property type="entry name" value="Trypsin-like serine proteases"/>
    <property type="match status" value="1"/>
</dbReference>
<dbReference type="Pfam" id="PF12032">
    <property type="entry name" value="CLIP"/>
    <property type="match status" value="2"/>
</dbReference>
<dbReference type="InterPro" id="IPR001254">
    <property type="entry name" value="Trypsin_dom"/>
</dbReference>
<dbReference type="PROSITE" id="PS51888">
    <property type="entry name" value="CLIP"/>
    <property type="match status" value="2"/>
</dbReference>
<evidence type="ECO:0000256" key="1">
    <source>
        <dbReference type="ARBA" id="ARBA00004613"/>
    </source>
</evidence>
<keyword evidence="4 11" id="KW-0732">Signal</keyword>
<comment type="domain">
    <text evidence="11">The clip domain consists of 35-55 residues which are 'knitted' together usually by 3 conserved disulfide bonds forming a clip-like compact structure.</text>
</comment>
<dbReference type="EMBL" id="VTPC01003625">
    <property type="protein sequence ID" value="KAF2898239.1"/>
    <property type="molecule type" value="Genomic_DNA"/>
</dbReference>
<sequence>MYTKVVYFLTSFCLSVLALDIGDTCITPNGEVANCIQHTECHVIKNAILSRVEGAKPFAQKSKCGNIGKSPLVCCGTTAKFMTIAPPKKCTTPNGESASCVPLSSCKLISDALETHDNDAEKFAKESHCGHEREQLVCCGSEAYPLRTNLLPNRTVCGEQTGVVRIMGGEETKILEFPWMALLMYNFHNGSHAGFRCGGSVINNRYVLTAAHCVSISENLPIYLNKVRLGEWKISTVEDCDEEFPSNCADPVIDLNIEEKIVHPQYKLGEGKNDIALLRLERNIEYTNSIRPICLPVGESPDPRSRSEMYVAGWGATENSSSSDVKLKLKLQIASRSYCNERLNSIGGVDFTQICAGGKRGEDSCKGDSGGPLMRSSTSENLNANPKWFQEGIVSRGIHCGIRGVPGIYARVAYYMHWIIDNLRSF</sequence>
<evidence type="ECO:0000313" key="14">
    <source>
        <dbReference type="EMBL" id="KAF2898239.1"/>
    </source>
</evidence>
<comment type="similarity">
    <text evidence="9 11">Belongs to the peptidase S1 family. CLIP subfamily.</text>
</comment>
<dbReference type="InterPro" id="IPR009003">
    <property type="entry name" value="Peptidase_S1_PA"/>
</dbReference>
<evidence type="ECO:0000256" key="11">
    <source>
        <dbReference type="RuleBase" id="RU366078"/>
    </source>
</evidence>
<feature type="chain" id="PRO_5035490312" description="CLIP domain-containing serine protease" evidence="11">
    <location>
        <begin position="19"/>
        <end position="426"/>
    </location>
</feature>
<dbReference type="InterPro" id="IPR043504">
    <property type="entry name" value="Peptidase_S1_PA_chymotrypsin"/>
</dbReference>
<dbReference type="EC" id="3.4.21.-" evidence="10"/>
<feature type="domain" description="Clip" evidence="13">
    <location>
        <begin position="24"/>
        <end position="75"/>
    </location>
</feature>
<feature type="domain" description="Clip" evidence="13">
    <location>
        <begin position="89"/>
        <end position="139"/>
    </location>
</feature>
<dbReference type="PROSITE" id="PS50240">
    <property type="entry name" value="TRYPSIN_DOM"/>
    <property type="match status" value="1"/>
</dbReference>
<dbReference type="InterPro" id="IPR018114">
    <property type="entry name" value="TRYPSIN_HIS"/>
</dbReference>
<dbReference type="PROSITE" id="PS00135">
    <property type="entry name" value="TRYPSIN_SER"/>
    <property type="match status" value="1"/>
</dbReference>
<keyword evidence="6 10" id="KW-0720">Serine protease</keyword>
<dbReference type="FunFam" id="2.40.10.10:FF:000146">
    <property type="entry name" value="Serine protease 53"/>
    <property type="match status" value="1"/>
</dbReference>
<gene>
    <name evidence="14" type="ORF">ILUMI_07941</name>
</gene>
<organism evidence="14 15">
    <name type="scientific">Ignelater luminosus</name>
    <name type="common">Cucubano</name>
    <name type="synonym">Pyrophorus luminosus</name>
    <dbReference type="NCBI Taxonomy" id="2038154"/>
    <lineage>
        <taxon>Eukaryota</taxon>
        <taxon>Metazoa</taxon>
        <taxon>Ecdysozoa</taxon>
        <taxon>Arthropoda</taxon>
        <taxon>Hexapoda</taxon>
        <taxon>Insecta</taxon>
        <taxon>Pterygota</taxon>
        <taxon>Neoptera</taxon>
        <taxon>Endopterygota</taxon>
        <taxon>Coleoptera</taxon>
        <taxon>Polyphaga</taxon>
        <taxon>Elateriformia</taxon>
        <taxon>Elateroidea</taxon>
        <taxon>Elateridae</taxon>
        <taxon>Agrypninae</taxon>
        <taxon>Pyrophorini</taxon>
        <taxon>Ignelater</taxon>
    </lineage>
</organism>
<dbReference type="PROSITE" id="PS00134">
    <property type="entry name" value="TRYPSIN_HIS"/>
    <property type="match status" value="1"/>
</dbReference>
<dbReference type="InterPro" id="IPR001314">
    <property type="entry name" value="Peptidase_S1A"/>
</dbReference>
<dbReference type="InterPro" id="IPR051487">
    <property type="entry name" value="Ser/Thr_Proteases_Immune/Dev"/>
</dbReference>
<dbReference type="SMART" id="SM00680">
    <property type="entry name" value="CLIP"/>
    <property type="match status" value="2"/>
</dbReference>
<keyword evidence="5 10" id="KW-0378">Hydrolase</keyword>
<evidence type="ECO:0000256" key="5">
    <source>
        <dbReference type="ARBA" id="ARBA00022801"/>
    </source>
</evidence>
<proteinExistence type="inferred from homology"/>
<evidence type="ECO:0000256" key="4">
    <source>
        <dbReference type="ARBA" id="ARBA00022729"/>
    </source>
</evidence>